<comment type="caution">
    <text evidence="3">The sequence shown here is derived from an EMBL/GenBank/DDBJ whole genome shotgun (WGS) entry which is preliminary data.</text>
</comment>
<evidence type="ECO:0000313" key="4">
    <source>
        <dbReference type="Proteomes" id="UP000245207"/>
    </source>
</evidence>
<dbReference type="Pfam" id="PF16417">
    <property type="entry name" value="CNOT1_TTP_bind"/>
    <property type="match status" value="1"/>
</dbReference>
<reference evidence="3 4" key="1">
    <citation type="journal article" date="2018" name="Mol. Plant">
        <title>The genome of Artemisia annua provides insight into the evolution of Asteraceae family and artemisinin biosynthesis.</title>
        <authorList>
            <person name="Shen Q."/>
            <person name="Zhang L."/>
            <person name="Liao Z."/>
            <person name="Wang S."/>
            <person name="Yan T."/>
            <person name="Shi P."/>
            <person name="Liu M."/>
            <person name="Fu X."/>
            <person name="Pan Q."/>
            <person name="Wang Y."/>
            <person name="Lv Z."/>
            <person name="Lu X."/>
            <person name="Zhang F."/>
            <person name="Jiang W."/>
            <person name="Ma Y."/>
            <person name="Chen M."/>
            <person name="Hao X."/>
            <person name="Li L."/>
            <person name="Tang Y."/>
            <person name="Lv G."/>
            <person name="Zhou Y."/>
            <person name="Sun X."/>
            <person name="Brodelius P.E."/>
            <person name="Rose J.K.C."/>
            <person name="Tang K."/>
        </authorList>
    </citation>
    <scope>NUCLEOTIDE SEQUENCE [LARGE SCALE GENOMIC DNA]</scope>
    <source>
        <strain evidence="4">cv. Huhao1</strain>
        <tissue evidence="3">Leaf</tissue>
    </source>
</reference>
<dbReference type="EMBL" id="PKPP01003616">
    <property type="protein sequence ID" value="PWA68505.1"/>
    <property type="molecule type" value="Genomic_DNA"/>
</dbReference>
<organism evidence="3 4">
    <name type="scientific">Artemisia annua</name>
    <name type="common">Sweet wormwood</name>
    <dbReference type="NCBI Taxonomy" id="35608"/>
    <lineage>
        <taxon>Eukaryota</taxon>
        <taxon>Viridiplantae</taxon>
        <taxon>Streptophyta</taxon>
        <taxon>Embryophyta</taxon>
        <taxon>Tracheophyta</taxon>
        <taxon>Spermatophyta</taxon>
        <taxon>Magnoliopsida</taxon>
        <taxon>eudicotyledons</taxon>
        <taxon>Gunneridae</taxon>
        <taxon>Pentapetalae</taxon>
        <taxon>asterids</taxon>
        <taxon>campanulids</taxon>
        <taxon>Asterales</taxon>
        <taxon>Asteraceae</taxon>
        <taxon>Asteroideae</taxon>
        <taxon>Anthemideae</taxon>
        <taxon>Artemisiinae</taxon>
        <taxon>Artemisia</taxon>
    </lineage>
</organism>
<keyword evidence="4" id="KW-1185">Reference proteome</keyword>
<evidence type="ECO:0000259" key="2">
    <source>
        <dbReference type="Pfam" id="PF16417"/>
    </source>
</evidence>
<protein>
    <submittedName>
        <fullName evidence="3">CCR4-Not complex component, Not1</fullName>
    </submittedName>
</protein>
<feature type="domain" description="CCR4-NOT transcription complex subunit 1 TTP binding" evidence="2">
    <location>
        <begin position="8"/>
        <end position="63"/>
    </location>
</feature>
<dbReference type="InterPro" id="IPR038535">
    <property type="entry name" value="CNOT1_TTP_bind_sf"/>
</dbReference>
<feature type="region of interest" description="Disordered" evidence="1">
    <location>
        <begin position="1"/>
        <end position="23"/>
    </location>
</feature>
<dbReference type="STRING" id="35608.A0A2U1N4S9"/>
<dbReference type="Proteomes" id="UP000245207">
    <property type="component" value="Unassembled WGS sequence"/>
</dbReference>
<accession>A0A2U1N4S9</accession>
<dbReference type="Gene3D" id="1.25.40.840">
    <property type="entry name" value="CCR4-NOT transcription complex subunit 1 TTP binding domain"/>
    <property type="match status" value="1"/>
</dbReference>
<dbReference type="InterPro" id="IPR032193">
    <property type="entry name" value="CNOT1_TTP_bind"/>
</dbReference>
<evidence type="ECO:0000313" key="3">
    <source>
        <dbReference type="EMBL" id="PWA68505.1"/>
    </source>
</evidence>
<feature type="compositionally biased region" description="Polar residues" evidence="1">
    <location>
        <begin position="10"/>
        <end position="23"/>
    </location>
</feature>
<proteinExistence type="predicted"/>
<sequence length="67" mass="7413">MKCETDESSRMMNNGGPDSSTTEVYADDIEKEANSYFQQMFSAQLTVDEMIELLAGFKESSTGSEIS</sequence>
<dbReference type="AlphaFoldDB" id="A0A2U1N4S9"/>
<evidence type="ECO:0000256" key="1">
    <source>
        <dbReference type="SAM" id="MobiDB-lite"/>
    </source>
</evidence>
<gene>
    <name evidence="3" type="ORF">CTI12_AA152830</name>
</gene>
<name>A0A2U1N4S9_ARTAN</name>
<dbReference type="OrthoDB" id="1302575at2759"/>